<dbReference type="OrthoDB" id="2424341at2759"/>
<name>A0A9P6KED1_9FUNG</name>
<dbReference type="AlphaFoldDB" id="A0A9P6KED1"/>
<feature type="compositionally biased region" description="Acidic residues" evidence="1">
    <location>
        <begin position="375"/>
        <end position="389"/>
    </location>
</feature>
<evidence type="ECO:0000313" key="2">
    <source>
        <dbReference type="EMBL" id="KAF9582429.1"/>
    </source>
</evidence>
<evidence type="ECO:0000313" key="3">
    <source>
        <dbReference type="Proteomes" id="UP000780801"/>
    </source>
</evidence>
<accession>A0A9P6KED1</accession>
<evidence type="ECO:0000256" key="1">
    <source>
        <dbReference type="SAM" id="MobiDB-lite"/>
    </source>
</evidence>
<comment type="caution">
    <text evidence="2">The sequence shown here is derived from an EMBL/GenBank/DDBJ whole genome shotgun (WGS) entry which is preliminary data.</text>
</comment>
<dbReference type="Proteomes" id="UP000780801">
    <property type="component" value="Unassembled WGS sequence"/>
</dbReference>
<feature type="region of interest" description="Disordered" evidence="1">
    <location>
        <begin position="104"/>
        <end position="127"/>
    </location>
</feature>
<reference evidence="2" key="1">
    <citation type="journal article" date="2020" name="Fungal Divers.">
        <title>Resolving the Mortierellaceae phylogeny through synthesis of multi-gene phylogenetics and phylogenomics.</title>
        <authorList>
            <person name="Vandepol N."/>
            <person name="Liber J."/>
            <person name="Desiro A."/>
            <person name="Na H."/>
            <person name="Kennedy M."/>
            <person name="Barry K."/>
            <person name="Grigoriev I.V."/>
            <person name="Miller A.N."/>
            <person name="O'Donnell K."/>
            <person name="Stajich J.E."/>
            <person name="Bonito G."/>
        </authorList>
    </citation>
    <scope>NUCLEOTIDE SEQUENCE</scope>
    <source>
        <strain evidence="2">KOD1015</strain>
    </source>
</reference>
<dbReference type="EMBL" id="JAABOA010001055">
    <property type="protein sequence ID" value="KAF9582429.1"/>
    <property type="molecule type" value="Genomic_DNA"/>
</dbReference>
<sequence>MNYQRKKDQKEVDTADHADTAASKTEVKHFRTYCNSPSSAKISLQRDMHYFSEKRCPTTILDRRKQSAGFSLVKVKHVDIMKTIQEELRMCKMIGTHSLTNDAKRQNFDAGDEPREREKAWKNSNGQKAQLIDMEAPSTFESPSDLSTQSITPFYTPSCPSTLPRSKHDMGRSSSLSLDKGLEVKLHVDPASFTVHKFILNGHNMGQIFHGYQFTAAKTANNFDVSASLGNISYFMAINYILTTTKELEGEDVTEEPDLRHIIMCQMTALKLPLEFDFFDNGLEDTFCHQALDGLPAYQFPARSRKFVVDWANGESHGPRKRRGHRYKPDAIITRNGKHIGFVEDAIDDFLQQGFPITKVAAVQLFNESPYGNEDLSDDNYSEGSESDYESSYSNDIPKDDISEFGYDSGDDNSSPSDMDEDVDNEMCQNESEIYEKDTDIPLIQNRRRPDQSIIEKIENQDKVDINVNSSEGRDIVVDYPLHNKRGYAMTPPTTDLNL</sequence>
<feature type="region of interest" description="Disordered" evidence="1">
    <location>
        <begin position="1"/>
        <end position="20"/>
    </location>
</feature>
<feature type="region of interest" description="Disordered" evidence="1">
    <location>
        <begin position="371"/>
        <end position="425"/>
    </location>
</feature>
<feature type="compositionally biased region" description="Basic and acidic residues" evidence="1">
    <location>
        <begin position="104"/>
        <end position="121"/>
    </location>
</feature>
<organism evidence="2 3">
    <name type="scientific">Lunasporangiospora selenospora</name>
    <dbReference type="NCBI Taxonomy" id="979761"/>
    <lineage>
        <taxon>Eukaryota</taxon>
        <taxon>Fungi</taxon>
        <taxon>Fungi incertae sedis</taxon>
        <taxon>Mucoromycota</taxon>
        <taxon>Mortierellomycotina</taxon>
        <taxon>Mortierellomycetes</taxon>
        <taxon>Mortierellales</taxon>
        <taxon>Mortierellaceae</taxon>
        <taxon>Lunasporangiospora</taxon>
    </lineage>
</organism>
<protein>
    <submittedName>
        <fullName evidence="2">Uncharacterized protein</fullName>
    </submittedName>
</protein>
<keyword evidence="3" id="KW-1185">Reference proteome</keyword>
<proteinExistence type="predicted"/>
<gene>
    <name evidence="2" type="ORF">BGW38_000222</name>
</gene>